<reference evidence="1 2" key="1">
    <citation type="submission" date="2024-04" db="EMBL/GenBank/DDBJ databases">
        <authorList>
            <person name="Wu Y.S."/>
            <person name="Zhang L."/>
        </authorList>
    </citation>
    <scope>NUCLEOTIDE SEQUENCE [LARGE SCALE GENOMIC DNA]</scope>
    <source>
        <strain evidence="1 2">KG-01</strain>
    </source>
</reference>
<dbReference type="Proteomes" id="UP001398420">
    <property type="component" value="Unassembled WGS sequence"/>
</dbReference>
<protein>
    <submittedName>
        <fullName evidence="1">Uncharacterized protein</fullName>
    </submittedName>
</protein>
<dbReference type="EMBL" id="JBCEWA010000002">
    <property type="protein sequence ID" value="MEL5987369.1"/>
    <property type="molecule type" value="Genomic_DNA"/>
</dbReference>
<keyword evidence="2" id="KW-1185">Reference proteome</keyword>
<accession>A0ABU9LK75</accession>
<proteinExistence type="predicted"/>
<name>A0ABU9LK75_9BACL</name>
<evidence type="ECO:0000313" key="1">
    <source>
        <dbReference type="EMBL" id="MEL5987369.1"/>
    </source>
</evidence>
<gene>
    <name evidence="1" type="ORF">AAF454_02875</name>
</gene>
<sequence length="189" mass="22956">MNPTPIHIISSNPYEKGIWQKYFEYMSYQTFELPNEYIHEHQQVSEVHLYLYQLLTGIYDVYRLAYHHFFEVEKKKLTYEQWLFYVKKHPFAKTKVTTMILLKYRQYILTDVYETPVRSLQPQIKNLQKYIQTKEPFLDDVSYNRVGEGQTCKDGSEYIFTHAIELPFQRVEMMLRKLAEMEHLDEVMS</sequence>
<organism evidence="1 2">
    <name type="scientific">Kurthia gibsonii</name>
    <dbReference type="NCBI Taxonomy" id="33946"/>
    <lineage>
        <taxon>Bacteria</taxon>
        <taxon>Bacillati</taxon>
        <taxon>Bacillota</taxon>
        <taxon>Bacilli</taxon>
        <taxon>Bacillales</taxon>
        <taxon>Caryophanaceae</taxon>
        <taxon>Kurthia</taxon>
    </lineage>
</organism>
<dbReference type="RefSeq" id="WP_068452262.1">
    <property type="nucleotide sequence ID" value="NZ_JALKQX010000003.1"/>
</dbReference>
<comment type="caution">
    <text evidence="1">The sequence shown here is derived from an EMBL/GenBank/DDBJ whole genome shotgun (WGS) entry which is preliminary data.</text>
</comment>
<evidence type="ECO:0000313" key="2">
    <source>
        <dbReference type="Proteomes" id="UP001398420"/>
    </source>
</evidence>